<evidence type="ECO:0000256" key="1">
    <source>
        <dbReference type="SAM" id="MobiDB-lite"/>
    </source>
</evidence>
<sequence>MPVCPFLKPLPAGYPQVPQNIPDHPASRAEPAVQVEVTATQLAEPGPEVGKRRRITIPVGSSADEEDRRSASCGHGVERGPSTA</sequence>
<dbReference type="EMBL" id="FPBA01000014">
    <property type="protein sequence ID" value="SFT87548.1"/>
    <property type="molecule type" value="Genomic_DNA"/>
</dbReference>
<proteinExistence type="predicted"/>
<keyword evidence="3" id="KW-1185">Reference proteome</keyword>
<dbReference type="RefSeq" id="WP_093581495.1">
    <property type="nucleotide sequence ID" value="NZ_FPBA01000014.1"/>
</dbReference>
<dbReference type="Proteomes" id="UP000199546">
    <property type="component" value="Unassembled WGS sequence"/>
</dbReference>
<protein>
    <submittedName>
        <fullName evidence="2">Uncharacterized protein</fullName>
    </submittedName>
</protein>
<evidence type="ECO:0000313" key="2">
    <source>
        <dbReference type="EMBL" id="SFT87548.1"/>
    </source>
</evidence>
<organism evidence="2 3">
    <name type="scientific">Geodermatophilus amargosae</name>
    <dbReference type="NCBI Taxonomy" id="1296565"/>
    <lineage>
        <taxon>Bacteria</taxon>
        <taxon>Bacillati</taxon>
        <taxon>Actinomycetota</taxon>
        <taxon>Actinomycetes</taxon>
        <taxon>Geodermatophilales</taxon>
        <taxon>Geodermatophilaceae</taxon>
        <taxon>Geodermatophilus</taxon>
    </lineage>
</organism>
<reference evidence="3" key="1">
    <citation type="submission" date="2016-10" db="EMBL/GenBank/DDBJ databases">
        <authorList>
            <person name="Varghese N."/>
            <person name="Submissions S."/>
        </authorList>
    </citation>
    <scope>NUCLEOTIDE SEQUENCE [LARGE SCALE GENOMIC DNA]</scope>
    <source>
        <strain evidence="3">DSM 46136</strain>
    </source>
</reference>
<gene>
    <name evidence="2" type="ORF">SAMN05660657_03658</name>
</gene>
<evidence type="ECO:0000313" key="3">
    <source>
        <dbReference type="Proteomes" id="UP000199546"/>
    </source>
</evidence>
<dbReference type="AlphaFoldDB" id="A0A1I7BK42"/>
<feature type="region of interest" description="Disordered" evidence="1">
    <location>
        <begin position="57"/>
        <end position="84"/>
    </location>
</feature>
<name>A0A1I7BK42_9ACTN</name>
<accession>A0A1I7BK42</accession>